<dbReference type="EMBL" id="BGPR01000170">
    <property type="protein sequence ID" value="GBM01453.1"/>
    <property type="molecule type" value="Genomic_DNA"/>
</dbReference>
<organism evidence="1 2">
    <name type="scientific">Araneus ventricosus</name>
    <name type="common">Orbweaver spider</name>
    <name type="synonym">Epeira ventricosa</name>
    <dbReference type="NCBI Taxonomy" id="182803"/>
    <lineage>
        <taxon>Eukaryota</taxon>
        <taxon>Metazoa</taxon>
        <taxon>Ecdysozoa</taxon>
        <taxon>Arthropoda</taxon>
        <taxon>Chelicerata</taxon>
        <taxon>Arachnida</taxon>
        <taxon>Araneae</taxon>
        <taxon>Araneomorphae</taxon>
        <taxon>Entelegynae</taxon>
        <taxon>Araneoidea</taxon>
        <taxon>Araneidae</taxon>
        <taxon>Araneus</taxon>
    </lineage>
</organism>
<reference evidence="1 2" key="1">
    <citation type="journal article" date="2019" name="Sci. Rep.">
        <title>Orb-weaving spider Araneus ventricosus genome elucidates the spidroin gene catalogue.</title>
        <authorList>
            <person name="Kono N."/>
            <person name="Nakamura H."/>
            <person name="Ohtoshi R."/>
            <person name="Moran D.A.P."/>
            <person name="Shinohara A."/>
            <person name="Yoshida Y."/>
            <person name="Fujiwara M."/>
            <person name="Mori M."/>
            <person name="Tomita M."/>
            <person name="Arakawa K."/>
        </authorList>
    </citation>
    <scope>NUCLEOTIDE SEQUENCE [LARGE SCALE GENOMIC DNA]</scope>
</reference>
<keyword evidence="2" id="KW-1185">Reference proteome</keyword>
<name>A0A4Y2CAU3_ARAVE</name>
<dbReference type="AlphaFoldDB" id="A0A4Y2CAU3"/>
<sequence length="100" mass="11553">MTSAATSGSLTLATNLATLEMKYGISKVLESSRYLYSRYFFSLGEKIRHECARSFHVTSRLPGKLYKESAWTTEGVFIDWDRLGARTPLEFYPQCELERW</sequence>
<dbReference type="Proteomes" id="UP000499080">
    <property type="component" value="Unassembled WGS sequence"/>
</dbReference>
<gene>
    <name evidence="1" type="ORF">AVEN_209276_1</name>
</gene>
<accession>A0A4Y2CAU3</accession>
<protein>
    <submittedName>
        <fullName evidence="1">Uncharacterized protein</fullName>
    </submittedName>
</protein>
<evidence type="ECO:0000313" key="1">
    <source>
        <dbReference type="EMBL" id="GBM01453.1"/>
    </source>
</evidence>
<comment type="caution">
    <text evidence="1">The sequence shown here is derived from an EMBL/GenBank/DDBJ whole genome shotgun (WGS) entry which is preliminary data.</text>
</comment>
<evidence type="ECO:0000313" key="2">
    <source>
        <dbReference type="Proteomes" id="UP000499080"/>
    </source>
</evidence>
<proteinExistence type="predicted"/>